<organism evidence="2">
    <name type="scientific">uncultured Caudovirales phage</name>
    <dbReference type="NCBI Taxonomy" id="2100421"/>
    <lineage>
        <taxon>Viruses</taxon>
        <taxon>Duplodnaviria</taxon>
        <taxon>Heunggongvirae</taxon>
        <taxon>Uroviricota</taxon>
        <taxon>Caudoviricetes</taxon>
        <taxon>Peduoviridae</taxon>
        <taxon>Maltschvirus</taxon>
        <taxon>Maltschvirus maltsch</taxon>
    </lineage>
</organism>
<reference evidence="2" key="1">
    <citation type="submission" date="2020-04" db="EMBL/GenBank/DDBJ databases">
        <authorList>
            <person name="Chiriac C."/>
            <person name="Salcher M."/>
            <person name="Ghai R."/>
            <person name="Kavagutti S V."/>
        </authorList>
    </citation>
    <scope>NUCLEOTIDE SEQUENCE</scope>
</reference>
<keyword evidence="1" id="KW-0812">Transmembrane</keyword>
<evidence type="ECO:0000256" key="1">
    <source>
        <dbReference type="SAM" id="Phobius"/>
    </source>
</evidence>
<dbReference type="EMBL" id="LR796610">
    <property type="protein sequence ID" value="CAB4154219.1"/>
    <property type="molecule type" value="Genomic_DNA"/>
</dbReference>
<keyword evidence="1" id="KW-0472">Membrane</keyword>
<accession>A0A6J5N576</accession>
<keyword evidence="1" id="KW-1133">Transmembrane helix</keyword>
<feature type="transmembrane region" description="Helical" evidence="1">
    <location>
        <begin position="18"/>
        <end position="37"/>
    </location>
</feature>
<sequence>MSEPIFKLDFKTFVRSPFAYLFFIVLTGLIYLGRTLIASKDAEISNQVKQIEDCDAERRADKKMMQEIIFQKELKDKLNGE</sequence>
<protein>
    <submittedName>
        <fullName evidence="2">Uncharacterized protein</fullName>
    </submittedName>
</protein>
<name>A0A6J5N576_9CAUD</name>
<evidence type="ECO:0000313" key="2">
    <source>
        <dbReference type="EMBL" id="CAB4154219.1"/>
    </source>
</evidence>
<proteinExistence type="predicted"/>
<gene>
    <name evidence="2" type="ORF">UFOVP633_33</name>
</gene>